<dbReference type="GO" id="GO:0016787">
    <property type="term" value="F:hydrolase activity"/>
    <property type="evidence" value="ECO:0007669"/>
    <property type="project" value="UniProtKB-KW"/>
</dbReference>
<evidence type="ECO:0000256" key="4">
    <source>
        <dbReference type="ARBA" id="ARBA00025742"/>
    </source>
</evidence>
<organism evidence="6 7">
    <name type="scientific">Methylomagnum ishizawai</name>
    <dbReference type="NCBI Taxonomy" id="1760988"/>
    <lineage>
        <taxon>Bacteria</taxon>
        <taxon>Pseudomonadati</taxon>
        <taxon>Pseudomonadota</taxon>
        <taxon>Gammaproteobacteria</taxon>
        <taxon>Methylococcales</taxon>
        <taxon>Methylococcaceae</taxon>
        <taxon>Methylomagnum</taxon>
    </lineage>
</organism>
<dbReference type="InterPro" id="IPR004843">
    <property type="entry name" value="Calcineurin-like_PHP"/>
</dbReference>
<evidence type="ECO:0000256" key="1">
    <source>
        <dbReference type="ARBA" id="ARBA00022723"/>
    </source>
</evidence>
<dbReference type="Proteomes" id="UP000192923">
    <property type="component" value="Unassembled WGS sequence"/>
</dbReference>
<comment type="similarity">
    <text evidence="4">Belongs to the cyclic nucleotide phosphodiesterase class-III family.</text>
</comment>
<dbReference type="GO" id="GO:0046872">
    <property type="term" value="F:metal ion binding"/>
    <property type="evidence" value="ECO:0007669"/>
    <property type="project" value="UniProtKB-KW"/>
</dbReference>
<keyword evidence="7" id="KW-1185">Reference proteome</keyword>
<dbReference type="EMBL" id="FXAM01000001">
    <property type="protein sequence ID" value="SMF96114.1"/>
    <property type="molecule type" value="Genomic_DNA"/>
</dbReference>
<dbReference type="PANTHER" id="PTHR42988">
    <property type="entry name" value="PHOSPHOHYDROLASE"/>
    <property type="match status" value="1"/>
</dbReference>
<dbReference type="STRING" id="1760988.SAMN02949497_3498"/>
<keyword evidence="2" id="KW-0378">Hydrolase</keyword>
<sequence length="634" mass="71502">MNTSASDQSIVWLHLSDLHLKDIKSAGVYRTQLETDLLNELNVPRLDYLVISGDIGDYAEKAEYAAAFDLVDGLMKRFGLTHDQLVIVPGNHDLNWKLSEKSYAFIPKSKTPDPLLKEYLPAGEAGSLKRSEPKYQKRFSVFNDHFYKKLLALDYPLQYEEQFAWIEQPEHRLLFVGFNSAWEIDHHYKQRSGINPQALAQAINRLHDGNYAGWLKIAVWHHPVTGPEAMEDAFLQQLTTNGFQVCMHGHIHKAQENFYKYDDARGIHIIGAGTFGAPAKDQVPGIPLQYNLIKFDPYSATLTVYTRKKEEPNGAWSADARWGDKNAPKSWYNFKVPRYKSGDQINHGPGPAPNPGTVCDAIRSEIREAIKKLLGKPALQEVRKALINAQAEPRLDPEAWLVPCGAGPFPIEEKIDTLHDAVRDGLQAVKEGQPHLLKPARDDAKEALERLLVLAVPDAWAQIGTQHLGSGQRKVDIPEKLPLWAEVAQGRVNGNCPQLALKEDGIGVFAPNHLDHDELERGLTHQDALVETLRLIWLKVQKCEPPTDLNWQRQLSKTLVRRAKDGERYHITIPHDRYAAISANPVWAEKLGDTLAHFGIFVYATGVGDPVLIVPEDDLLVAIREYLRLLRKYE</sequence>
<protein>
    <submittedName>
        <fullName evidence="6">3',5'-cyclic AMP phosphodiesterase CpdA</fullName>
    </submittedName>
</protein>
<keyword evidence="3" id="KW-0408">Iron</keyword>
<evidence type="ECO:0000256" key="2">
    <source>
        <dbReference type="ARBA" id="ARBA00022801"/>
    </source>
</evidence>
<evidence type="ECO:0000256" key="3">
    <source>
        <dbReference type="ARBA" id="ARBA00023004"/>
    </source>
</evidence>
<keyword evidence="1" id="KW-0479">Metal-binding</keyword>
<dbReference type="AlphaFoldDB" id="A0A1Y6D703"/>
<evidence type="ECO:0000259" key="5">
    <source>
        <dbReference type="Pfam" id="PF00149"/>
    </source>
</evidence>
<reference evidence="6 7" key="1">
    <citation type="submission" date="2016-12" db="EMBL/GenBank/DDBJ databases">
        <authorList>
            <person name="Song W.-J."/>
            <person name="Kurnit D.M."/>
        </authorList>
    </citation>
    <scope>NUCLEOTIDE SEQUENCE [LARGE SCALE GENOMIC DNA]</scope>
    <source>
        <strain evidence="6 7">175</strain>
    </source>
</reference>
<accession>A0A1Y6D703</accession>
<evidence type="ECO:0000313" key="7">
    <source>
        <dbReference type="Proteomes" id="UP000192923"/>
    </source>
</evidence>
<name>A0A1Y6D703_9GAMM</name>
<feature type="domain" description="Calcineurin-like phosphoesterase" evidence="5">
    <location>
        <begin position="13"/>
        <end position="253"/>
    </location>
</feature>
<dbReference type="InterPro" id="IPR050884">
    <property type="entry name" value="CNP_phosphodiesterase-III"/>
</dbReference>
<dbReference type="InterPro" id="IPR029052">
    <property type="entry name" value="Metallo-depent_PP-like"/>
</dbReference>
<proteinExistence type="inferred from homology"/>
<dbReference type="SUPFAM" id="SSF56300">
    <property type="entry name" value="Metallo-dependent phosphatases"/>
    <property type="match status" value="1"/>
</dbReference>
<evidence type="ECO:0000313" key="6">
    <source>
        <dbReference type="EMBL" id="SMF96114.1"/>
    </source>
</evidence>
<dbReference type="Pfam" id="PF00149">
    <property type="entry name" value="Metallophos"/>
    <property type="match status" value="1"/>
</dbReference>
<dbReference type="PANTHER" id="PTHR42988:SF2">
    <property type="entry name" value="CYCLIC NUCLEOTIDE PHOSPHODIESTERASE CBUA0032-RELATED"/>
    <property type="match status" value="1"/>
</dbReference>
<dbReference type="Gene3D" id="3.60.21.10">
    <property type="match status" value="1"/>
</dbReference>
<gene>
    <name evidence="6" type="ORF">SAMN02949497_3498</name>
</gene>